<dbReference type="PANTHER" id="PTHR43861:SF1">
    <property type="entry name" value="TRANS-ACONITATE 2-METHYLTRANSFERASE"/>
    <property type="match status" value="1"/>
</dbReference>
<dbReference type="PANTHER" id="PTHR43861">
    <property type="entry name" value="TRANS-ACONITATE 2-METHYLTRANSFERASE-RELATED"/>
    <property type="match status" value="1"/>
</dbReference>
<comment type="similarity">
    <text evidence="8">Belongs to the methyltransferase superfamily.</text>
</comment>
<name>A0ABW3KMB6_9GAMM</name>
<evidence type="ECO:0000256" key="3">
    <source>
        <dbReference type="ARBA" id="ARBA00012327"/>
    </source>
</evidence>
<dbReference type="InterPro" id="IPR011814">
    <property type="entry name" value="BioC"/>
</dbReference>
<comment type="pathway">
    <text evidence="2 8">Cofactor biosynthesis; biotin biosynthesis.</text>
</comment>
<dbReference type="GO" id="GO:0102130">
    <property type="term" value="F:malonyl-CoA methyltransferase activity"/>
    <property type="evidence" value="ECO:0007669"/>
    <property type="project" value="UniProtKB-EC"/>
</dbReference>
<dbReference type="RefSeq" id="WP_379559158.1">
    <property type="nucleotide sequence ID" value="NZ_JBHTJS010000053.1"/>
</dbReference>
<feature type="domain" description="Methyltransferase type 11" evidence="9">
    <location>
        <begin position="67"/>
        <end position="157"/>
    </location>
</feature>
<dbReference type="NCBIfam" id="TIGR02072">
    <property type="entry name" value="BioC"/>
    <property type="match status" value="1"/>
</dbReference>
<comment type="caution">
    <text evidence="10">The sequence shown here is derived from an EMBL/GenBank/DDBJ whole genome shotgun (WGS) entry which is preliminary data.</text>
</comment>
<evidence type="ECO:0000256" key="8">
    <source>
        <dbReference type="HAMAP-Rule" id="MF_00835"/>
    </source>
</evidence>
<dbReference type="HAMAP" id="MF_00835">
    <property type="entry name" value="BioC"/>
    <property type="match status" value="1"/>
</dbReference>
<dbReference type="InterPro" id="IPR029063">
    <property type="entry name" value="SAM-dependent_MTases_sf"/>
</dbReference>
<evidence type="ECO:0000256" key="6">
    <source>
        <dbReference type="ARBA" id="ARBA00022691"/>
    </source>
</evidence>
<accession>A0ABW3KMB6</accession>
<keyword evidence="5 8" id="KW-0808">Transferase</keyword>
<dbReference type="EC" id="2.1.1.197" evidence="3 8"/>
<dbReference type="SUPFAM" id="SSF53335">
    <property type="entry name" value="S-adenosyl-L-methionine-dependent methyltransferases"/>
    <property type="match status" value="1"/>
</dbReference>
<organism evidence="10 11">
    <name type="scientific">Oceanisphaera ostreae</name>
    <dbReference type="NCBI Taxonomy" id="914151"/>
    <lineage>
        <taxon>Bacteria</taxon>
        <taxon>Pseudomonadati</taxon>
        <taxon>Pseudomonadota</taxon>
        <taxon>Gammaproteobacteria</taxon>
        <taxon>Aeromonadales</taxon>
        <taxon>Aeromonadaceae</taxon>
        <taxon>Oceanisphaera</taxon>
    </lineage>
</organism>
<keyword evidence="6 8" id="KW-0949">S-adenosyl-L-methionine</keyword>
<evidence type="ECO:0000259" key="9">
    <source>
        <dbReference type="Pfam" id="PF08241"/>
    </source>
</evidence>
<protein>
    <recommendedName>
        <fullName evidence="3 8">Malonyl-[acyl-carrier protein] O-methyltransferase</fullName>
        <shortName evidence="8">Malonyl-ACP O-methyltransferase</shortName>
        <ecNumber evidence="3 8">2.1.1.197</ecNumber>
    </recommendedName>
    <alternativeName>
        <fullName evidence="8">Biotin synthesis protein BioC</fullName>
    </alternativeName>
</protein>
<evidence type="ECO:0000256" key="4">
    <source>
        <dbReference type="ARBA" id="ARBA00022603"/>
    </source>
</evidence>
<dbReference type="InterPro" id="IPR013216">
    <property type="entry name" value="Methyltransf_11"/>
</dbReference>
<dbReference type="CDD" id="cd02440">
    <property type="entry name" value="AdoMet_MTases"/>
    <property type="match status" value="1"/>
</dbReference>
<evidence type="ECO:0000256" key="7">
    <source>
        <dbReference type="ARBA" id="ARBA00022756"/>
    </source>
</evidence>
<comment type="function">
    <text evidence="8">Converts the free carboxyl group of a malonyl-thioester to its methyl ester by transfer of a methyl group from S-adenosyl-L-methionine (SAM). It allows to synthesize pimeloyl-ACP via the fatty acid synthetic pathway.</text>
</comment>
<reference evidence="11" key="1">
    <citation type="journal article" date="2019" name="Int. J. Syst. Evol. Microbiol.">
        <title>The Global Catalogue of Microorganisms (GCM) 10K type strain sequencing project: providing services to taxonomists for standard genome sequencing and annotation.</title>
        <authorList>
            <consortium name="The Broad Institute Genomics Platform"/>
            <consortium name="The Broad Institute Genome Sequencing Center for Infectious Disease"/>
            <person name="Wu L."/>
            <person name="Ma J."/>
        </authorList>
    </citation>
    <scope>NUCLEOTIDE SEQUENCE [LARGE SCALE GENOMIC DNA]</scope>
    <source>
        <strain evidence="11">CCUG 60525</strain>
    </source>
</reference>
<evidence type="ECO:0000256" key="5">
    <source>
        <dbReference type="ARBA" id="ARBA00022679"/>
    </source>
</evidence>
<proteinExistence type="inferred from homology"/>
<dbReference type="EMBL" id="JBHTJS010000053">
    <property type="protein sequence ID" value="MFD1009146.1"/>
    <property type="molecule type" value="Genomic_DNA"/>
</dbReference>
<sequence>MKYTNLMLKSDSPINSLSISSSPLINKQKVASAFSRAAHSYEQHNELQQRSGNALLRWLPEQAEWGLDLGCGSGWFAPALKQKTKQLLALDLSPAMLQQAQRKAKIVPICADMDTQPLAEHSLDWIFANLCLQWSSDPAAWLVGWSQRLKPGGVLVFATLIDASLHELAHCWQSQGQPSPVNHFITQQRLEQYLAATGRRWQCQTATEQLTYPNLKALLLDLKGIGANRVNNAGRAGLMGKHTWQQLNLTYPVNKQGRCVATYQLAYGVIYG</sequence>
<evidence type="ECO:0000313" key="10">
    <source>
        <dbReference type="EMBL" id="MFD1009146.1"/>
    </source>
</evidence>
<evidence type="ECO:0000256" key="2">
    <source>
        <dbReference type="ARBA" id="ARBA00004746"/>
    </source>
</evidence>
<keyword evidence="7 8" id="KW-0093">Biotin biosynthesis</keyword>
<gene>
    <name evidence="8 10" type="primary">bioC</name>
    <name evidence="10" type="ORF">ACFQ1C_13425</name>
</gene>
<dbReference type="GO" id="GO:0032259">
    <property type="term" value="P:methylation"/>
    <property type="evidence" value="ECO:0007669"/>
    <property type="project" value="UniProtKB-KW"/>
</dbReference>
<evidence type="ECO:0000256" key="1">
    <source>
        <dbReference type="ARBA" id="ARBA00000852"/>
    </source>
</evidence>
<dbReference type="Gene3D" id="3.40.50.150">
    <property type="entry name" value="Vaccinia Virus protein VP39"/>
    <property type="match status" value="1"/>
</dbReference>
<evidence type="ECO:0000313" key="11">
    <source>
        <dbReference type="Proteomes" id="UP001597048"/>
    </source>
</evidence>
<dbReference type="Pfam" id="PF08241">
    <property type="entry name" value="Methyltransf_11"/>
    <property type="match status" value="1"/>
</dbReference>
<comment type="catalytic activity">
    <reaction evidence="1 8">
        <text>malonyl-[ACP] + S-adenosyl-L-methionine = malonyl-[ACP] methyl ester + S-adenosyl-L-homocysteine</text>
        <dbReference type="Rhea" id="RHEA:17105"/>
        <dbReference type="Rhea" id="RHEA-COMP:9623"/>
        <dbReference type="Rhea" id="RHEA-COMP:9954"/>
        <dbReference type="ChEBI" id="CHEBI:57856"/>
        <dbReference type="ChEBI" id="CHEBI:59789"/>
        <dbReference type="ChEBI" id="CHEBI:78449"/>
        <dbReference type="ChEBI" id="CHEBI:78845"/>
        <dbReference type="EC" id="2.1.1.197"/>
    </reaction>
</comment>
<dbReference type="Proteomes" id="UP001597048">
    <property type="component" value="Unassembled WGS sequence"/>
</dbReference>
<keyword evidence="11" id="KW-1185">Reference proteome</keyword>
<keyword evidence="4 8" id="KW-0489">Methyltransferase</keyword>